<dbReference type="InterPro" id="IPR036364">
    <property type="entry name" value="SEA_dom_sf"/>
</dbReference>
<dbReference type="Pfam" id="PF01390">
    <property type="entry name" value="SEA"/>
    <property type="match status" value="1"/>
</dbReference>
<feature type="region of interest" description="Disordered" evidence="1">
    <location>
        <begin position="668"/>
        <end position="702"/>
    </location>
</feature>
<evidence type="ECO:0000313" key="3">
    <source>
        <dbReference type="EMBL" id="KAK7486913.1"/>
    </source>
</evidence>
<dbReference type="Proteomes" id="UP001519460">
    <property type="component" value="Unassembled WGS sequence"/>
</dbReference>
<dbReference type="EMBL" id="JACVVK020000172">
    <property type="protein sequence ID" value="KAK7486913.1"/>
    <property type="molecule type" value="Genomic_DNA"/>
</dbReference>
<feature type="compositionally biased region" description="Basic and acidic residues" evidence="1">
    <location>
        <begin position="439"/>
        <end position="454"/>
    </location>
</feature>
<evidence type="ECO:0000259" key="2">
    <source>
        <dbReference type="Pfam" id="PF01390"/>
    </source>
</evidence>
<feature type="region of interest" description="Disordered" evidence="1">
    <location>
        <begin position="283"/>
        <end position="304"/>
    </location>
</feature>
<dbReference type="Gene3D" id="3.30.70.960">
    <property type="entry name" value="SEA domain"/>
    <property type="match status" value="1"/>
</dbReference>
<proteinExistence type="predicted"/>
<organism evidence="3 4">
    <name type="scientific">Batillaria attramentaria</name>
    <dbReference type="NCBI Taxonomy" id="370345"/>
    <lineage>
        <taxon>Eukaryota</taxon>
        <taxon>Metazoa</taxon>
        <taxon>Spiralia</taxon>
        <taxon>Lophotrochozoa</taxon>
        <taxon>Mollusca</taxon>
        <taxon>Gastropoda</taxon>
        <taxon>Caenogastropoda</taxon>
        <taxon>Sorbeoconcha</taxon>
        <taxon>Cerithioidea</taxon>
        <taxon>Batillariidae</taxon>
        <taxon>Batillaria</taxon>
    </lineage>
</organism>
<dbReference type="AlphaFoldDB" id="A0ABD0KIJ6"/>
<gene>
    <name evidence="3" type="ORF">BaRGS_00021884</name>
</gene>
<evidence type="ECO:0000313" key="4">
    <source>
        <dbReference type="Proteomes" id="UP001519460"/>
    </source>
</evidence>
<comment type="caution">
    <text evidence="3">The sequence shown here is derived from an EMBL/GenBank/DDBJ whole genome shotgun (WGS) entry which is preliminary data.</text>
</comment>
<keyword evidence="4" id="KW-1185">Reference proteome</keyword>
<evidence type="ECO:0000256" key="1">
    <source>
        <dbReference type="SAM" id="MobiDB-lite"/>
    </source>
</evidence>
<name>A0ABD0KIJ6_9CAEN</name>
<dbReference type="InterPro" id="IPR000082">
    <property type="entry name" value="SEA_dom"/>
</dbReference>
<reference evidence="3 4" key="1">
    <citation type="journal article" date="2023" name="Sci. Data">
        <title>Genome assembly of the Korean intertidal mud-creeper Batillaria attramentaria.</title>
        <authorList>
            <person name="Patra A.K."/>
            <person name="Ho P.T."/>
            <person name="Jun S."/>
            <person name="Lee S.J."/>
            <person name="Kim Y."/>
            <person name="Won Y.J."/>
        </authorList>
    </citation>
    <scope>NUCLEOTIDE SEQUENCE [LARGE SCALE GENOMIC DNA]</scope>
    <source>
        <strain evidence="3">Wonlab-2016</strain>
    </source>
</reference>
<dbReference type="SUPFAM" id="SSF82671">
    <property type="entry name" value="SEA domain"/>
    <property type="match status" value="1"/>
</dbReference>
<feature type="domain" description="SEA" evidence="2">
    <location>
        <begin position="528"/>
        <end position="609"/>
    </location>
</feature>
<accession>A0ABD0KIJ6</accession>
<feature type="region of interest" description="Disordered" evidence="1">
    <location>
        <begin position="436"/>
        <end position="455"/>
    </location>
</feature>
<sequence length="947" mass="103223">MSETSPYQRVEHIMPETSPYVWTICQSHFHMSGAYVRDIPLVSVWSIYQRHLPMCGACQRHPLMCGACQRHPPMCGACQRHLPMCGACQRHPLMCGACQRHPPMCGAYARDISLCVEHISETSDVWSVCQRHILMSVATTEKQNKEKICFTTVVRETQRALGSWTGCTIEDLSVVVRYLHGVADSSLLLLSQGERGDNDHVEHRPKVDYSVSTPLYACLFLLDGQTLCNCRCTYMDKSAENHSMDNSVANGVDNSVDYGVDNPGYDATVPSWIRLLDSPSFKQSAAQTRPLPTPEENNDEPVEAAKDTEPWYLSPIFDQPVIGYYNRFSQSEPALDYPFRQSATAYHGRLGQSEGAYDGPLGYGPGHQQKSDLNNLQDTYSEIGPHLGHSSLPTGHTLLDQSYISKSPSQHLPYPGVSDHHNLPTMTSAYSLTTSNDRLSSHSRDHPQLLKPEEYLSGLQPTDSYSIKYANAPCGRCTRAVTVVIVVMSLAIVGLTAALTASVLMKKDSVDKQRDTGGHPIVRAYVGLKILNKNFTDSMADTTSADFYSIANPYSKELDRLFLTSSLADVYLGNRIVSLGIKTRAELLFLGTNAVQDGKDVENVIDSAQRATDWRESDAREMGQFVVCGDCVTVSLDFSRVPVLPKPPVLDTEAVAAGATTIATATDSSVTSAATSVPTTSPTNDATASSSGTTTLSTPSLSVTNSTPFLQDGHFVVACDVTNAGNWETLTLGFRPDNSTMSHTAVLVTLTRGSPTPVVSSKYQSRVFAFLDASRGDVSVVTNVTMVTCADRGDYVCRLSLQDGHQYSSVGRVALQELPSAPVITETTSSTQWDATPVYVCSATPGFPPGEMTLSVVKGDNETLERLPGHVTYQGEGCGARAELRVSVLDPLLLGNASRLVCQVFSDHLQLMDATSYSTFHQVALPRSEFTVEIFTDFVSCFVGEQM</sequence>
<protein>
    <recommendedName>
        <fullName evidence="2">SEA domain-containing protein</fullName>
    </recommendedName>
</protein>